<dbReference type="Pfam" id="PF13023">
    <property type="entry name" value="HD_3"/>
    <property type="match status" value="1"/>
</dbReference>
<evidence type="ECO:0000256" key="3">
    <source>
        <dbReference type="ARBA" id="ARBA00001941"/>
    </source>
</evidence>
<dbReference type="OrthoDB" id="10254258at2759"/>
<keyword evidence="9" id="KW-0378">Hydrolase</keyword>
<dbReference type="PANTHER" id="PTHR11845:SF13">
    <property type="entry name" value="5'-DEOXYNUCLEOTIDASE HDDC2"/>
    <property type="match status" value="1"/>
</dbReference>
<comment type="cofactor">
    <cofactor evidence="2">
        <name>Mn(2+)</name>
        <dbReference type="ChEBI" id="CHEBI:29035"/>
    </cofactor>
</comment>
<keyword evidence="12" id="KW-1185">Reference proteome</keyword>
<dbReference type="FunFam" id="1.10.3210.10:FF:000016">
    <property type="entry name" value="HD domain-containing protein 2"/>
    <property type="match status" value="1"/>
</dbReference>
<evidence type="ECO:0000256" key="2">
    <source>
        <dbReference type="ARBA" id="ARBA00001936"/>
    </source>
</evidence>
<comment type="catalytic activity">
    <reaction evidence="1">
        <text>a 2'-deoxyribonucleoside 5'-phosphate + H2O = a 2'-deoxyribonucleoside + phosphate</text>
        <dbReference type="Rhea" id="RHEA:36167"/>
        <dbReference type="ChEBI" id="CHEBI:15377"/>
        <dbReference type="ChEBI" id="CHEBI:18274"/>
        <dbReference type="ChEBI" id="CHEBI:43474"/>
        <dbReference type="ChEBI" id="CHEBI:65317"/>
        <dbReference type="EC" id="3.1.3.89"/>
    </reaction>
</comment>
<evidence type="ECO:0000259" key="10">
    <source>
        <dbReference type="SMART" id="SM00471"/>
    </source>
</evidence>
<organism evidence="11 12">
    <name type="scientific">Chlorella vulgaris</name>
    <name type="common">Green alga</name>
    <dbReference type="NCBI Taxonomy" id="3077"/>
    <lineage>
        <taxon>Eukaryota</taxon>
        <taxon>Viridiplantae</taxon>
        <taxon>Chlorophyta</taxon>
        <taxon>core chlorophytes</taxon>
        <taxon>Trebouxiophyceae</taxon>
        <taxon>Chlorellales</taxon>
        <taxon>Chlorellaceae</taxon>
        <taxon>Chlorella clade</taxon>
        <taxon>Chlorella</taxon>
    </lineage>
</organism>
<dbReference type="Gene3D" id="1.10.3210.10">
    <property type="entry name" value="Hypothetical protein af1432"/>
    <property type="match status" value="1"/>
</dbReference>
<evidence type="ECO:0000313" key="11">
    <source>
        <dbReference type="EMBL" id="KAI3436883.1"/>
    </source>
</evidence>
<evidence type="ECO:0000256" key="8">
    <source>
        <dbReference type="ARBA" id="ARBA00022723"/>
    </source>
</evidence>
<dbReference type="InterPro" id="IPR039356">
    <property type="entry name" value="YfbR/HDDC2"/>
</dbReference>
<reference evidence="11" key="1">
    <citation type="journal article" date="2019" name="Plant J.">
        <title>Chlorella vulgaris genome assembly and annotation reveals the molecular basis for metabolic acclimation to high light conditions.</title>
        <authorList>
            <person name="Cecchin M."/>
            <person name="Marcolungo L."/>
            <person name="Rossato M."/>
            <person name="Girolomoni L."/>
            <person name="Cosentino E."/>
            <person name="Cuine S."/>
            <person name="Li-Beisson Y."/>
            <person name="Delledonne M."/>
            <person name="Ballottari M."/>
        </authorList>
    </citation>
    <scope>NUCLEOTIDE SEQUENCE</scope>
    <source>
        <strain evidence="11">211/11P</strain>
    </source>
</reference>
<dbReference type="GO" id="GO:0046872">
    <property type="term" value="F:metal ion binding"/>
    <property type="evidence" value="ECO:0007669"/>
    <property type="project" value="UniProtKB-KW"/>
</dbReference>
<dbReference type="InterPro" id="IPR003607">
    <property type="entry name" value="HD/PDEase_dom"/>
</dbReference>
<evidence type="ECO:0000256" key="4">
    <source>
        <dbReference type="ARBA" id="ARBA00004074"/>
    </source>
</evidence>
<comment type="function">
    <text evidence="4">Catalyzes the dephosphorylation of the nucleoside 5'-monophosphates deoxyadenosine monophosphate (dAMP), deoxycytidine monophosphate (dCMP), deoxyguanosine monophosphate (dGMP) and deoxythymidine monophosphate (dTMP).</text>
</comment>
<proteinExistence type="inferred from homology"/>
<comment type="similarity">
    <text evidence="5">Belongs to the HDDC2 family.</text>
</comment>
<dbReference type="GO" id="GO:0005737">
    <property type="term" value="C:cytoplasm"/>
    <property type="evidence" value="ECO:0007669"/>
    <property type="project" value="TreeGrafter"/>
</dbReference>
<dbReference type="EC" id="3.1.3.89" evidence="7"/>
<dbReference type="AlphaFoldDB" id="A0A9D4TXA9"/>
<feature type="domain" description="HD/PDEase" evidence="10">
    <location>
        <begin position="42"/>
        <end position="160"/>
    </location>
</feature>
<evidence type="ECO:0000256" key="1">
    <source>
        <dbReference type="ARBA" id="ARBA00001638"/>
    </source>
</evidence>
<comment type="cofactor">
    <cofactor evidence="3">
        <name>Co(2+)</name>
        <dbReference type="ChEBI" id="CHEBI:48828"/>
    </cofactor>
</comment>
<keyword evidence="8" id="KW-0479">Metal-binding</keyword>
<dbReference type="EMBL" id="SIDB01000002">
    <property type="protein sequence ID" value="KAI3436883.1"/>
    <property type="molecule type" value="Genomic_DNA"/>
</dbReference>
<sequence>MAAPSSFDAAVPSAAQAVDFLTLVEQLKVQKRTGWVKRGVDRPESIADHMYRMGLMAMLVQGTQYDYHRCMKLSLVHDLAEALVGDITPTCGVSEEDKHRLEAAAMQQIRGMLGGGGCLAGDEIGDLWQEYELGQTEEAKLVKDFDKLEMILQAHEYEGAQGMQLQEFFDSTAGKWRTELGRSWAEEVYKRRQAAAQAVAATAAANGKEG</sequence>
<evidence type="ECO:0000256" key="5">
    <source>
        <dbReference type="ARBA" id="ARBA00009999"/>
    </source>
</evidence>
<dbReference type="SUPFAM" id="SSF109604">
    <property type="entry name" value="HD-domain/PDEase-like"/>
    <property type="match status" value="1"/>
</dbReference>
<protein>
    <recommendedName>
        <fullName evidence="7">5'-deoxynucleotidase</fullName>
        <ecNumber evidence="7">3.1.3.89</ecNumber>
    </recommendedName>
</protein>
<comment type="subunit">
    <text evidence="6">Homodimer.</text>
</comment>
<name>A0A9D4TXA9_CHLVU</name>
<dbReference type="PANTHER" id="PTHR11845">
    <property type="entry name" value="5'-DEOXYNUCLEOTIDASE HDDC2"/>
    <property type="match status" value="1"/>
</dbReference>
<dbReference type="SMART" id="SM00471">
    <property type="entry name" value="HDc"/>
    <property type="match status" value="1"/>
</dbReference>
<dbReference type="Proteomes" id="UP001055712">
    <property type="component" value="Unassembled WGS sequence"/>
</dbReference>
<dbReference type="InterPro" id="IPR006674">
    <property type="entry name" value="HD_domain"/>
</dbReference>
<reference evidence="11" key="2">
    <citation type="submission" date="2020-11" db="EMBL/GenBank/DDBJ databases">
        <authorList>
            <person name="Cecchin M."/>
            <person name="Marcolungo L."/>
            <person name="Rossato M."/>
            <person name="Girolomoni L."/>
            <person name="Cosentino E."/>
            <person name="Cuine S."/>
            <person name="Li-Beisson Y."/>
            <person name="Delledonne M."/>
            <person name="Ballottari M."/>
        </authorList>
    </citation>
    <scope>NUCLEOTIDE SEQUENCE</scope>
    <source>
        <strain evidence="11">211/11P</strain>
        <tissue evidence="11">Whole cell</tissue>
    </source>
</reference>
<accession>A0A9D4TXA9</accession>
<comment type="caution">
    <text evidence="11">The sequence shown here is derived from an EMBL/GenBank/DDBJ whole genome shotgun (WGS) entry which is preliminary data.</text>
</comment>
<evidence type="ECO:0000256" key="9">
    <source>
        <dbReference type="ARBA" id="ARBA00022801"/>
    </source>
</evidence>
<gene>
    <name evidence="11" type="ORF">D9Q98_006291</name>
</gene>
<evidence type="ECO:0000256" key="7">
    <source>
        <dbReference type="ARBA" id="ARBA00012964"/>
    </source>
</evidence>
<evidence type="ECO:0000256" key="6">
    <source>
        <dbReference type="ARBA" id="ARBA00011738"/>
    </source>
</evidence>
<evidence type="ECO:0000313" key="12">
    <source>
        <dbReference type="Proteomes" id="UP001055712"/>
    </source>
</evidence>
<dbReference type="GO" id="GO:0002953">
    <property type="term" value="F:5'-deoxynucleotidase activity"/>
    <property type="evidence" value="ECO:0007669"/>
    <property type="project" value="UniProtKB-EC"/>
</dbReference>